<protein>
    <submittedName>
        <fullName evidence="1">4943_t:CDS:1</fullName>
    </submittedName>
</protein>
<proteinExistence type="predicted"/>
<evidence type="ECO:0000313" key="2">
    <source>
        <dbReference type="Proteomes" id="UP000789860"/>
    </source>
</evidence>
<comment type="caution">
    <text evidence="1">The sequence shown here is derived from an EMBL/GenBank/DDBJ whole genome shotgun (WGS) entry which is preliminary data.</text>
</comment>
<keyword evidence="2" id="KW-1185">Reference proteome</keyword>
<sequence length="307" mass="34841">NQTDDDANNKTNVKTKNKTINKNATVDRTKTVTVDQTKCSSVGGEIVNETKSTTHTEIQCQTTFNGTNDIIKTDNITKCTAEQDQGILERLKEIDDYINNYNPWHPKYDPEGFEQLLNEHFEETKLSQTVNNVGVFITAYNISNCERTFFTNLRPGDENVLMKEVTRASAAAPTYFPAKKIDSKYYIDGGVFMNNPTTRAYLEARKKYPNSKFVVISLGTGYFKSSLEDYKDAGIVQWVKPLITLLMDVELENHDDMMQLLAELDGATYYRIQPPLSEDASFSNVSDEEVNKILKLSEDIIKSPEYN</sequence>
<feature type="non-terminal residue" evidence="1">
    <location>
        <position position="307"/>
    </location>
</feature>
<accession>A0ACA9P611</accession>
<dbReference type="Proteomes" id="UP000789860">
    <property type="component" value="Unassembled WGS sequence"/>
</dbReference>
<gene>
    <name evidence="1" type="ORF">SCALOS_LOCUS10192</name>
</gene>
<feature type="non-terminal residue" evidence="1">
    <location>
        <position position="1"/>
    </location>
</feature>
<name>A0ACA9P611_9GLOM</name>
<dbReference type="EMBL" id="CAJVPM010036433">
    <property type="protein sequence ID" value="CAG8692680.1"/>
    <property type="molecule type" value="Genomic_DNA"/>
</dbReference>
<organism evidence="1 2">
    <name type="scientific">Scutellospora calospora</name>
    <dbReference type="NCBI Taxonomy" id="85575"/>
    <lineage>
        <taxon>Eukaryota</taxon>
        <taxon>Fungi</taxon>
        <taxon>Fungi incertae sedis</taxon>
        <taxon>Mucoromycota</taxon>
        <taxon>Glomeromycotina</taxon>
        <taxon>Glomeromycetes</taxon>
        <taxon>Diversisporales</taxon>
        <taxon>Gigasporaceae</taxon>
        <taxon>Scutellospora</taxon>
    </lineage>
</organism>
<reference evidence="1" key="1">
    <citation type="submission" date="2021-06" db="EMBL/GenBank/DDBJ databases">
        <authorList>
            <person name="Kallberg Y."/>
            <person name="Tangrot J."/>
            <person name="Rosling A."/>
        </authorList>
    </citation>
    <scope>NUCLEOTIDE SEQUENCE</scope>
    <source>
        <strain evidence="1">AU212A</strain>
    </source>
</reference>
<evidence type="ECO:0000313" key="1">
    <source>
        <dbReference type="EMBL" id="CAG8692680.1"/>
    </source>
</evidence>